<evidence type="ECO:0000256" key="1">
    <source>
        <dbReference type="SAM" id="MobiDB-lite"/>
    </source>
</evidence>
<proteinExistence type="predicted"/>
<comment type="caution">
    <text evidence="2">The sequence shown here is derived from an EMBL/GenBank/DDBJ whole genome shotgun (WGS) entry which is preliminary data.</text>
</comment>
<name>A0A9P7GHD4_9AGAR</name>
<feature type="compositionally biased region" description="Basic and acidic residues" evidence="1">
    <location>
        <begin position="131"/>
        <end position="149"/>
    </location>
</feature>
<sequence length="206" mass="22894">MDDTFFCCPCKATVHMKLKDSHLDGKKHARRAGTGPLFICTICGLAMTMKSKDTHLRGKKHRERAGNDYIPSAALVVPSPCVPDAVVAVTAEKHPPAEDESPIRTDSPHEDAGSTNSRAPSSEPFAVSTTDLERDPTPFDKDQTIREELEASDDSDFLEEDSDEEAEWETILDLVRDVDSRRGILPNDGACREIHDDCDPEIYDYY</sequence>
<dbReference type="EMBL" id="JABCKI010000778">
    <property type="protein sequence ID" value="KAG5649684.1"/>
    <property type="molecule type" value="Genomic_DNA"/>
</dbReference>
<dbReference type="Proteomes" id="UP000717328">
    <property type="component" value="Unassembled WGS sequence"/>
</dbReference>
<dbReference type="AlphaFoldDB" id="A0A9P7GHD4"/>
<evidence type="ECO:0008006" key="4">
    <source>
        <dbReference type="Google" id="ProtNLM"/>
    </source>
</evidence>
<organism evidence="2 3">
    <name type="scientific">Sphagnurus paluster</name>
    <dbReference type="NCBI Taxonomy" id="117069"/>
    <lineage>
        <taxon>Eukaryota</taxon>
        <taxon>Fungi</taxon>
        <taxon>Dikarya</taxon>
        <taxon>Basidiomycota</taxon>
        <taxon>Agaricomycotina</taxon>
        <taxon>Agaricomycetes</taxon>
        <taxon>Agaricomycetidae</taxon>
        <taxon>Agaricales</taxon>
        <taxon>Tricholomatineae</taxon>
        <taxon>Lyophyllaceae</taxon>
        <taxon>Sphagnurus</taxon>
    </lineage>
</organism>
<feature type="compositionally biased region" description="Acidic residues" evidence="1">
    <location>
        <begin position="150"/>
        <end position="165"/>
    </location>
</feature>
<evidence type="ECO:0000313" key="3">
    <source>
        <dbReference type="Proteomes" id="UP000717328"/>
    </source>
</evidence>
<gene>
    <name evidence="2" type="ORF">H0H81_002500</name>
</gene>
<keyword evidence="3" id="KW-1185">Reference proteome</keyword>
<feature type="region of interest" description="Disordered" evidence="1">
    <location>
        <begin position="92"/>
        <end position="165"/>
    </location>
</feature>
<reference evidence="2" key="2">
    <citation type="submission" date="2021-10" db="EMBL/GenBank/DDBJ databases">
        <title>Phylogenomics reveals ancestral predisposition of the termite-cultivated fungus Termitomyces towards a domesticated lifestyle.</title>
        <authorList>
            <person name="Auxier B."/>
            <person name="Grum-Grzhimaylo A."/>
            <person name="Cardenas M.E."/>
            <person name="Lodge J.D."/>
            <person name="Laessoe T."/>
            <person name="Pedersen O."/>
            <person name="Smith M.E."/>
            <person name="Kuyper T.W."/>
            <person name="Franco-Molano E.A."/>
            <person name="Baroni T.J."/>
            <person name="Aanen D.K."/>
        </authorList>
    </citation>
    <scope>NUCLEOTIDE SEQUENCE</scope>
    <source>
        <strain evidence="2">D49</strain>
    </source>
</reference>
<protein>
    <recommendedName>
        <fullName evidence="4">C2H2-type domain-containing protein</fullName>
    </recommendedName>
</protein>
<dbReference type="OrthoDB" id="3061085at2759"/>
<feature type="compositionally biased region" description="Basic and acidic residues" evidence="1">
    <location>
        <begin position="92"/>
        <end position="112"/>
    </location>
</feature>
<accession>A0A9P7GHD4</accession>
<evidence type="ECO:0000313" key="2">
    <source>
        <dbReference type="EMBL" id="KAG5649684.1"/>
    </source>
</evidence>
<reference evidence="2" key="1">
    <citation type="submission" date="2021-02" db="EMBL/GenBank/DDBJ databases">
        <authorList>
            <person name="Nieuwenhuis M."/>
            <person name="Van De Peppel L.J.J."/>
        </authorList>
    </citation>
    <scope>NUCLEOTIDE SEQUENCE</scope>
    <source>
        <strain evidence="2">D49</strain>
    </source>
</reference>